<reference evidence="3 4" key="1">
    <citation type="submission" date="2020-08" db="EMBL/GenBank/DDBJ databases">
        <title>Genomic Encyclopedia of Type Strains, Phase III (KMG-III): the genomes of soil and plant-associated and newly described type strains.</title>
        <authorList>
            <person name="Whitman W."/>
        </authorList>
    </citation>
    <scope>NUCLEOTIDE SEQUENCE [LARGE SCALE GENOMIC DNA]</scope>
    <source>
        <strain evidence="3 4">CECT 3303</strain>
    </source>
</reference>
<organism evidence="3 4">
    <name type="scientific">Planomonospora venezuelensis</name>
    <dbReference type="NCBI Taxonomy" id="1999"/>
    <lineage>
        <taxon>Bacteria</taxon>
        <taxon>Bacillati</taxon>
        <taxon>Actinomycetota</taxon>
        <taxon>Actinomycetes</taxon>
        <taxon>Streptosporangiales</taxon>
        <taxon>Streptosporangiaceae</taxon>
        <taxon>Planomonospora</taxon>
    </lineage>
</organism>
<evidence type="ECO:0000259" key="2">
    <source>
        <dbReference type="Pfam" id="PF08386"/>
    </source>
</evidence>
<dbReference type="InterPro" id="IPR029058">
    <property type="entry name" value="AB_hydrolase_fold"/>
</dbReference>
<feature type="domain" description="Peptidase S33 tripeptidyl aminopeptidase-like C-terminal" evidence="2">
    <location>
        <begin position="354"/>
        <end position="435"/>
    </location>
</feature>
<dbReference type="SUPFAM" id="SSF53474">
    <property type="entry name" value="alpha/beta-Hydrolases"/>
    <property type="match status" value="1"/>
</dbReference>
<gene>
    <name evidence="3" type="ORF">FHS22_004904</name>
</gene>
<proteinExistence type="predicted"/>
<name>A0A841DAY2_PLAVE</name>
<dbReference type="EMBL" id="JACHJJ010000018">
    <property type="protein sequence ID" value="MBB5965614.1"/>
    <property type="molecule type" value="Genomic_DNA"/>
</dbReference>
<protein>
    <submittedName>
        <fullName evidence="3">Pimeloyl-ACP methyl ester carboxylesterase</fullName>
    </submittedName>
</protein>
<dbReference type="AlphaFoldDB" id="A0A841DAY2"/>
<dbReference type="InterPro" id="IPR013595">
    <property type="entry name" value="Pept_S33_TAP-like_C"/>
</dbReference>
<evidence type="ECO:0000259" key="1">
    <source>
        <dbReference type="Pfam" id="PF00561"/>
    </source>
</evidence>
<dbReference type="GO" id="GO:0003824">
    <property type="term" value="F:catalytic activity"/>
    <property type="evidence" value="ECO:0007669"/>
    <property type="project" value="UniProtKB-ARBA"/>
</dbReference>
<feature type="domain" description="AB hydrolase-1" evidence="1">
    <location>
        <begin position="88"/>
        <end position="194"/>
    </location>
</feature>
<dbReference type="Pfam" id="PF00561">
    <property type="entry name" value="Abhydrolase_1"/>
    <property type="match status" value="1"/>
</dbReference>
<dbReference type="Pfam" id="PF08386">
    <property type="entry name" value="Abhydrolase_4"/>
    <property type="match status" value="1"/>
</dbReference>
<keyword evidence="4" id="KW-1185">Reference proteome</keyword>
<evidence type="ECO:0000313" key="3">
    <source>
        <dbReference type="EMBL" id="MBB5965614.1"/>
    </source>
</evidence>
<dbReference type="Proteomes" id="UP000562352">
    <property type="component" value="Unassembled WGS sequence"/>
</dbReference>
<dbReference type="InterPro" id="IPR000073">
    <property type="entry name" value="AB_hydrolase_1"/>
</dbReference>
<dbReference type="RefSeq" id="WP_184945154.1">
    <property type="nucleotide sequence ID" value="NZ_BAAAWZ010000001.1"/>
</dbReference>
<comment type="caution">
    <text evidence="3">The sequence shown here is derived from an EMBL/GenBank/DDBJ whole genome shotgun (WGS) entry which is preliminary data.</text>
</comment>
<sequence length="575" mass="61741">MLRTTVTAVALFTGLLAVPPESPPPPPAPPAHPCAAAAQRCEGRIQVPLDWSDPGSERIEVAFAWVPRKGATSTVLANPGGPLPALPMLPTLERTVDRQNLLVVEPRGLGASSPLDCPGLDLGRPETITACAARLGPRSRFFTTDQAVADMDAVRRALGLSEVTFYGISYGTLFAQAYAARFPGSTAGVFLDSVVPVGRDGYAIEPVRARTDLLELTCRSSRDCAATWSALVRRLRDRPDPAISMPTLQGMLPRLYEPVFGRELNAAAAAYLRGDPLPLRRLAEAAAAAPVPPLRGPGFAGLLSYKCGDARFPFDRDAPAAERERQLERFYAKKRPMRPFTVAELGGSTGWADWCVHWPTPRDNPPVPPRADHPDVPTATVAGDYDTHRPDEVARYFPHGDLIRVAGGGHSTTLGTDCARRALRSFLARTGALPRSCDVSSYRALRSFPRTAEDLPDAGDLDRRVVAAFATAADALVRRDPGSGSYRRLTEEPGLRGGRLVFDDKAATIRLEEVRFVNDLTVSGQVVLNPDGTATARLTAGGAETVLSWPAFRPLDPVPVSGSFGGRPFTARIPV</sequence>
<dbReference type="Gene3D" id="3.40.50.1820">
    <property type="entry name" value="alpha/beta hydrolase"/>
    <property type="match status" value="1"/>
</dbReference>
<evidence type="ECO:0000313" key="4">
    <source>
        <dbReference type="Proteomes" id="UP000562352"/>
    </source>
</evidence>
<accession>A0A841DAY2</accession>